<protein>
    <submittedName>
        <fullName evidence="7">Glycine/D-amino acid oxidase</fullName>
    </submittedName>
</protein>
<name>A0A1T4YNE7_9BACL</name>
<dbReference type="PROSITE" id="PS51296">
    <property type="entry name" value="RIESKE"/>
    <property type="match status" value="1"/>
</dbReference>
<dbReference type="AlphaFoldDB" id="A0A1T4YNE7"/>
<dbReference type="Pfam" id="PF00355">
    <property type="entry name" value="Rieske"/>
    <property type="match status" value="1"/>
</dbReference>
<dbReference type="Gene3D" id="3.30.9.10">
    <property type="entry name" value="D-Amino Acid Oxidase, subunit A, domain 2"/>
    <property type="match status" value="1"/>
</dbReference>
<organism evidence="7 8">
    <name type="scientific">Sporosarcina newyorkensis</name>
    <dbReference type="NCBI Taxonomy" id="759851"/>
    <lineage>
        <taxon>Bacteria</taxon>
        <taxon>Bacillati</taxon>
        <taxon>Bacillota</taxon>
        <taxon>Bacilli</taxon>
        <taxon>Bacillales</taxon>
        <taxon>Caryophanaceae</taxon>
        <taxon>Sporosarcina</taxon>
    </lineage>
</organism>
<evidence type="ECO:0000313" key="7">
    <source>
        <dbReference type="EMBL" id="SKB03329.1"/>
    </source>
</evidence>
<dbReference type="InterPro" id="IPR036922">
    <property type="entry name" value="Rieske_2Fe-2S_sf"/>
</dbReference>
<dbReference type="Gene3D" id="2.102.10.10">
    <property type="entry name" value="Rieske [2Fe-2S] iron-sulphur domain"/>
    <property type="match status" value="1"/>
</dbReference>
<keyword evidence="1" id="KW-0001">2Fe-2S</keyword>
<dbReference type="InterPro" id="IPR005805">
    <property type="entry name" value="Rieske_Fe-S_prot_C"/>
</dbReference>
<dbReference type="GO" id="GO:0016705">
    <property type="term" value="F:oxidoreductase activity, acting on paired donors, with incorporation or reduction of molecular oxygen"/>
    <property type="evidence" value="ECO:0007669"/>
    <property type="project" value="UniProtKB-ARBA"/>
</dbReference>
<dbReference type="GO" id="GO:0004497">
    <property type="term" value="F:monooxygenase activity"/>
    <property type="evidence" value="ECO:0007669"/>
    <property type="project" value="UniProtKB-ARBA"/>
</dbReference>
<keyword evidence="3" id="KW-0408">Iron</keyword>
<dbReference type="PANTHER" id="PTHR13847:SF274">
    <property type="entry name" value="RIESKE 2FE-2S IRON-SULFUR PROTEIN YHFW-RELATED"/>
    <property type="match status" value="1"/>
</dbReference>
<evidence type="ECO:0000256" key="2">
    <source>
        <dbReference type="ARBA" id="ARBA00022723"/>
    </source>
</evidence>
<dbReference type="Pfam" id="PF01266">
    <property type="entry name" value="DAO"/>
    <property type="match status" value="1"/>
</dbReference>
<keyword evidence="5" id="KW-1015">Disulfide bond</keyword>
<evidence type="ECO:0000259" key="6">
    <source>
        <dbReference type="PROSITE" id="PS51296"/>
    </source>
</evidence>
<evidence type="ECO:0000256" key="4">
    <source>
        <dbReference type="ARBA" id="ARBA00023014"/>
    </source>
</evidence>
<dbReference type="InterPro" id="IPR017941">
    <property type="entry name" value="Rieske_2Fe-2S"/>
</dbReference>
<dbReference type="GO" id="GO:0005737">
    <property type="term" value="C:cytoplasm"/>
    <property type="evidence" value="ECO:0007669"/>
    <property type="project" value="TreeGrafter"/>
</dbReference>
<keyword evidence="4" id="KW-0411">Iron-sulfur</keyword>
<dbReference type="PANTHER" id="PTHR13847">
    <property type="entry name" value="SARCOSINE DEHYDROGENASE-RELATED"/>
    <property type="match status" value="1"/>
</dbReference>
<dbReference type="GO" id="GO:0051537">
    <property type="term" value="F:2 iron, 2 sulfur cluster binding"/>
    <property type="evidence" value="ECO:0007669"/>
    <property type="project" value="UniProtKB-KW"/>
</dbReference>
<dbReference type="InterPro" id="IPR036188">
    <property type="entry name" value="FAD/NAD-bd_sf"/>
</dbReference>
<accession>A0A1T4YNE7</accession>
<dbReference type="Gene3D" id="3.50.50.60">
    <property type="entry name" value="FAD/NAD(P)-binding domain"/>
    <property type="match status" value="1"/>
</dbReference>
<gene>
    <name evidence="7" type="ORF">SAMN04244570_3158</name>
</gene>
<dbReference type="GO" id="GO:0016020">
    <property type="term" value="C:membrane"/>
    <property type="evidence" value="ECO:0007669"/>
    <property type="project" value="InterPro"/>
</dbReference>
<reference evidence="8" key="1">
    <citation type="submission" date="2017-02" db="EMBL/GenBank/DDBJ databases">
        <authorList>
            <person name="Varghese N."/>
            <person name="Submissions S."/>
        </authorList>
    </citation>
    <scope>NUCLEOTIDE SEQUENCE [LARGE SCALE GENOMIC DNA]</scope>
    <source>
        <strain evidence="8">DSM 23966</strain>
    </source>
</reference>
<keyword evidence="8" id="KW-1185">Reference proteome</keyword>
<evidence type="ECO:0000256" key="3">
    <source>
        <dbReference type="ARBA" id="ARBA00023004"/>
    </source>
</evidence>
<dbReference type="InterPro" id="IPR006076">
    <property type="entry name" value="FAD-dep_OxRdtase"/>
</dbReference>
<keyword evidence="2" id="KW-0479">Metal-binding</keyword>
<proteinExistence type="predicted"/>
<dbReference type="SUPFAM" id="SSF51971">
    <property type="entry name" value="Nucleotide-binding domain"/>
    <property type="match status" value="1"/>
</dbReference>
<evidence type="ECO:0000256" key="1">
    <source>
        <dbReference type="ARBA" id="ARBA00022714"/>
    </source>
</evidence>
<evidence type="ECO:0000313" key="8">
    <source>
        <dbReference type="Proteomes" id="UP000190042"/>
    </source>
</evidence>
<dbReference type="PRINTS" id="PR00162">
    <property type="entry name" value="RIESKE"/>
</dbReference>
<dbReference type="RefSeq" id="WP_078818368.1">
    <property type="nucleotide sequence ID" value="NZ_FUYJ01000007.1"/>
</dbReference>
<sequence>MNESLWLATAYPNEEYPVVEDNLSCEVLIIGGGLSGIANAYFLASQGKDVILLEKNSILHGATGNSTGKLTAQHDLVYADLIEQFDLESAKLYFNANESALQFARSIADANELQTAHSALYSQTAKGTEQLMREKKAYEEIGIPFTLAGKATDLPFQTTNTLIIENEAQIHPVRFGQKLAQLATKAGARLFEHAQVAALDTDRHFVKLSSSTEIRYRQLIICSHYPIEALEGMQILKLDVDRSYIAAAKTTTPFAHQYIAVDNPKRSIRTTTIDGQSYLLLAAESHHAGAEKETQIHYDRITEDLKTNLQHSDIIYKWSAQDPSTPDLVPYAGAISDASPDVFISTGYRKWGLSNSMASAQIISDAIVGRHNPASELYSPRRTDFGALFNRALLLTGRTVKEFAGGHIARTDSPICTHMGCRTRWNKGDQTWDCPCHGSRFRADGSVLEGPATQPLDLS</sequence>
<feature type="domain" description="Rieske" evidence="6">
    <location>
        <begin position="413"/>
        <end position="459"/>
    </location>
</feature>
<dbReference type="SUPFAM" id="SSF50022">
    <property type="entry name" value="ISP domain"/>
    <property type="match status" value="1"/>
</dbReference>
<dbReference type="Proteomes" id="UP000190042">
    <property type="component" value="Unassembled WGS sequence"/>
</dbReference>
<dbReference type="EMBL" id="FUYJ01000007">
    <property type="protein sequence ID" value="SKB03329.1"/>
    <property type="molecule type" value="Genomic_DNA"/>
</dbReference>
<dbReference type="GO" id="GO:0046872">
    <property type="term" value="F:metal ion binding"/>
    <property type="evidence" value="ECO:0007669"/>
    <property type="project" value="UniProtKB-KW"/>
</dbReference>
<evidence type="ECO:0000256" key="5">
    <source>
        <dbReference type="ARBA" id="ARBA00023157"/>
    </source>
</evidence>